<dbReference type="STRING" id="1385515.GCA_000423325_00328"/>
<dbReference type="InterPro" id="IPR027417">
    <property type="entry name" value="P-loop_NTPase"/>
</dbReference>
<keyword evidence="3" id="KW-0378">Hydrolase</keyword>
<dbReference type="GO" id="GO:0004519">
    <property type="term" value="F:endonuclease activity"/>
    <property type="evidence" value="ECO:0007669"/>
    <property type="project" value="UniProtKB-KW"/>
</dbReference>
<dbReference type="Pfam" id="PF20469">
    <property type="entry name" value="OLD-like_TOPRIM"/>
    <property type="match status" value="1"/>
</dbReference>
<keyword evidence="3" id="KW-0255">Endonuclease</keyword>
<name>A0A0A0M9T2_9GAMM</name>
<keyword evidence="4" id="KW-1185">Reference proteome</keyword>
<dbReference type="OrthoDB" id="3322489at2"/>
<dbReference type="eggNOG" id="COG3593">
    <property type="taxonomic scope" value="Bacteria"/>
</dbReference>
<feature type="domain" description="OLD protein-like TOPRIM" evidence="2">
    <location>
        <begin position="384"/>
        <end position="450"/>
    </location>
</feature>
<sequence length="590" mass="63919">MAVYISDLDIRNFRSCVAASLQLTLFTPMVGLNNCGKSNCLTALQWLVRKAKLGVEDFHNADQPVEVMGTLRGITEADLDVLEQKHRKKIEGHVRDGVLVVRREQQLPGGDTELTVMNPDTGDWEPNPTGIDNAISALFPDPIRIGAMENAEEDASKAKTTTTIGKLLASMLAAIQEQHEQALAPHLAAILGMISAEGGERFEELGRIDESINSKILDLFPGIRIKLDFPVPVFNDLIKAGTVKVYEGEGRGRPFGSYGHGAQRAIQMAMVRHLADLKRGDTAAGGASLLLVDEPELFMHPFAVEQVREALRSLSEAGYQVVFSTHSAQMILAKDAKNALLMTKHHTEGTRARPRMQSVVEQLVDNPTHQLHQLFSLTNSSQLLFADKVVLTEGKSELRLLPSIFQAVAGKTIGQSSLALVAMSGVSDTRRSMDVLSALGLPACAIVDLDFAFRQATKHGFLQADDPDIIACKAILARLAGAGLVSLAGALPCRGIQGPASKAFELLAADDEAKPHIAELVRKLRDQNLWLWSAGAIEPHLGLSEKSEHAWLSFQIRLESESLEDLCADAEGIRSLVEWMGAAPAVAQLA</sequence>
<dbReference type="Proteomes" id="UP000030003">
    <property type="component" value="Unassembled WGS sequence"/>
</dbReference>
<feature type="domain" description="ATPase AAA-type core" evidence="1">
    <location>
        <begin position="29"/>
        <end position="328"/>
    </location>
</feature>
<reference evidence="3 4" key="1">
    <citation type="submission" date="2013-08" db="EMBL/GenBank/DDBJ databases">
        <title>Genomic analysis of Lysobacter defluvii.</title>
        <authorList>
            <person name="Wang Q."/>
            <person name="Wang G."/>
        </authorList>
    </citation>
    <scope>NUCLEOTIDE SEQUENCE [LARGE SCALE GENOMIC DNA]</scope>
    <source>
        <strain evidence="3 4">IMMIB APB-9</strain>
    </source>
</reference>
<dbReference type="InterPro" id="IPR034139">
    <property type="entry name" value="TOPRIM_OLD"/>
</dbReference>
<organism evidence="3 4">
    <name type="scientific">Lysobacter defluvii IMMIB APB-9 = DSM 18482</name>
    <dbReference type="NCBI Taxonomy" id="1385515"/>
    <lineage>
        <taxon>Bacteria</taxon>
        <taxon>Pseudomonadati</taxon>
        <taxon>Pseudomonadota</taxon>
        <taxon>Gammaproteobacteria</taxon>
        <taxon>Lysobacterales</taxon>
        <taxon>Lysobacteraceae</taxon>
        <taxon>Novilysobacter</taxon>
    </lineage>
</organism>
<evidence type="ECO:0000313" key="3">
    <source>
        <dbReference type="EMBL" id="KGO99835.1"/>
    </source>
</evidence>
<dbReference type="eggNOG" id="COG1196">
    <property type="taxonomic scope" value="Bacteria"/>
</dbReference>
<dbReference type="EMBL" id="AVBH01000002">
    <property type="protein sequence ID" value="KGO99835.1"/>
    <property type="molecule type" value="Genomic_DNA"/>
</dbReference>
<protein>
    <submittedName>
        <fullName evidence="3">ATP-dependent OLD family endonuclease</fullName>
    </submittedName>
</protein>
<dbReference type="AlphaFoldDB" id="A0A0A0M9T2"/>
<evidence type="ECO:0000259" key="1">
    <source>
        <dbReference type="Pfam" id="PF13304"/>
    </source>
</evidence>
<dbReference type="InterPro" id="IPR003959">
    <property type="entry name" value="ATPase_AAA_core"/>
</dbReference>
<gene>
    <name evidence="3" type="ORF">N791_09930</name>
</gene>
<dbReference type="SUPFAM" id="SSF52540">
    <property type="entry name" value="P-loop containing nucleoside triphosphate hydrolases"/>
    <property type="match status" value="1"/>
</dbReference>
<comment type="caution">
    <text evidence="3">The sequence shown here is derived from an EMBL/GenBank/DDBJ whole genome shotgun (WGS) entry which is preliminary data.</text>
</comment>
<keyword evidence="3" id="KW-0540">Nuclease</keyword>
<dbReference type="CDD" id="cd00267">
    <property type="entry name" value="ABC_ATPase"/>
    <property type="match status" value="1"/>
</dbReference>
<dbReference type="GO" id="GO:0005524">
    <property type="term" value="F:ATP binding"/>
    <property type="evidence" value="ECO:0007669"/>
    <property type="project" value="InterPro"/>
</dbReference>
<dbReference type="Gene3D" id="3.40.50.300">
    <property type="entry name" value="P-loop containing nucleotide triphosphate hydrolases"/>
    <property type="match status" value="1"/>
</dbReference>
<dbReference type="PANTHER" id="PTHR43581:SF4">
    <property type="entry name" value="ATP_GTP PHOSPHATASE"/>
    <property type="match status" value="1"/>
</dbReference>
<proteinExistence type="predicted"/>
<dbReference type="PANTHER" id="PTHR43581">
    <property type="entry name" value="ATP/GTP PHOSPHATASE"/>
    <property type="match status" value="1"/>
</dbReference>
<dbReference type="InterPro" id="IPR051396">
    <property type="entry name" value="Bact_Antivir_Def_Nuclease"/>
</dbReference>
<accession>A0A0A0M9T2</accession>
<dbReference type="Pfam" id="PF13304">
    <property type="entry name" value="AAA_21"/>
    <property type="match status" value="1"/>
</dbReference>
<evidence type="ECO:0000313" key="4">
    <source>
        <dbReference type="Proteomes" id="UP000030003"/>
    </source>
</evidence>
<evidence type="ECO:0000259" key="2">
    <source>
        <dbReference type="Pfam" id="PF20469"/>
    </source>
</evidence>
<dbReference type="GO" id="GO:0016887">
    <property type="term" value="F:ATP hydrolysis activity"/>
    <property type="evidence" value="ECO:0007669"/>
    <property type="project" value="InterPro"/>
</dbReference>